<organism evidence="1">
    <name type="scientific">Amphimedon queenslandica</name>
    <name type="common">Sponge</name>
    <dbReference type="NCBI Taxonomy" id="400682"/>
    <lineage>
        <taxon>Eukaryota</taxon>
        <taxon>Metazoa</taxon>
        <taxon>Porifera</taxon>
        <taxon>Demospongiae</taxon>
        <taxon>Heteroscleromorpha</taxon>
        <taxon>Haplosclerida</taxon>
        <taxon>Niphatidae</taxon>
        <taxon>Amphimedon</taxon>
    </lineage>
</organism>
<evidence type="ECO:0008006" key="2">
    <source>
        <dbReference type="Google" id="ProtNLM"/>
    </source>
</evidence>
<dbReference type="AlphaFoldDB" id="A0A1X7TGP3"/>
<reference evidence="1" key="1">
    <citation type="submission" date="2017-05" db="UniProtKB">
        <authorList>
            <consortium name="EnsemblMetazoa"/>
        </authorList>
    </citation>
    <scope>IDENTIFICATION</scope>
</reference>
<protein>
    <recommendedName>
        <fullName evidence="2">DDE Tnp4 domain-containing protein</fullName>
    </recommendedName>
</protein>
<sequence>VVTADRGFNISDDLAVIGAHLEIPASTRVKKQLSMSEVEKTRRIDRVHSCGESNWFITQGNTK</sequence>
<evidence type="ECO:0000313" key="1">
    <source>
        <dbReference type="EnsemblMetazoa" id="Aqu2.1.13850_001"/>
    </source>
</evidence>
<dbReference type="InParanoid" id="A0A1X7TGP3"/>
<proteinExistence type="predicted"/>
<dbReference type="EnsemblMetazoa" id="Aqu2.1.13850_001">
    <property type="protein sequence ID" value="Aqu2.1.13850_001"/>
    <property type="gene ID" value="Aqu2.1.13850"/>
</dbReference>
<name>A0A1X7TGP3_AMPQE</name>
<accession>A0A1X7TGP3</accession>